<keyword evidence="1" id="KW-0479">Metal-binding</keyword>
<feature type="compositionally biased region" description="Basic residues" evidence="4">
    <location>
        <begin position="12"/>
        <end position="22"/>
    </location>
</feature>
<evidence type="ECO:0000313" key="6">
    <source>
        <dbReference type="EMBL" id="KAH7136161.1"/>
    </source>
</evidence>
<evidence type="ECO:0000256" key="3">
    <source>
        <dbReference type="ARBA" id="ARBA00022833"/>
    </source>
</evidence>
<dbReference type="EMBL" id="JAGMWT010000002">
    <property type="protein sequence ID" value="KAH7136161.1"/>
    <property type="molecule type" value="Genomic_DNA"/>
</dbReference>
<dbReference type="InterPro" id="IPR027377">
    <property type="entry name" value="ZAR1/RTP1-5-like_Znf-3CxxC"/>
</dbReference>
<comment type="caution">
    <text evidence="6">The sequence shown here is derived from an EMBL/GenBank/DDBJ whole genome shotgun (WGS) entry which is preliminary data.</text>
</comment>
<evidence type="ECO:0000256" key="2">
    <source>
        <dbReference type="ARBA" id="ARBA00022771"/>
    </source>
</evidence>
<keyword evidence="7" id="KW-1185">Reference proteome</keyword>
<dbReference type="Proteomes" id="UP000700596">
    <property type="component" value="Unassembled WGS sequence"/>
</dbReference>
<evidence type="ECO:0000256" key="4">
    <source>
        <dbReference type="SAM" id="MobiDB-lite"/>
    </source>
</evidence>
<dbReference type="Pfam" id="PF13695">
    <property type="entry name" value="Zn_ribbon_3CxxC"/>
    <property type="match status" value="1"/>
</dbReference>
<keyword evidence="2" id="KW-0863">Zinc-finger</keyword>
<dbReference type="SMART" id="SM01328">
    <property type="entry name" value="zf-3CxxC"/>
    <property type="match status" value="1"/>
</dbReference>
<evidence type="ECO:0000313" key="7">
    <source>
        <dbReference type="Proteomes" id="UP000700596"/>
    </source>
</evidence>
<feature type="region of interest" description="Disordered" evidence="4">
    <location>
        <begin position="1"/>
        <end position="62"/>
    </location>
</feature>
<accession>A0A9P9EFH4</accession>
<gene>
    <name evidence="6" type="ORF">B0J11DRAFT_520050</name>
</gene>
<feature type="domain" description="3CxxC-type" evidence="5">
    <location>
        <begin position="103"/>
        <end position="198"/>
    </location>
</feature>
<name>A0A9P9EFH4_9PLEO</name>
<organism evidence="6 7">
    <name type="scientific">Dendryphion nanum</name>
    <dbReference type="NCBI Taxonomy" id="256645"/>
    <lineage>
        <taxon>Eukaryota</taxon>
        <taxon>Fungi</taxon>
        <taxon>Dikarya</taxon>
        <taxon>Ascomycota</taxon>
        <taxon>Pezizomycotina</taxon>
        <taxon>Dothideomycetes</taxon>
        <taxon>Pleosporomycetidae</taxon>
        <taxon>Pleosporales</taxon>
        <taxon>Torulaceae</taxon>
        <taxon>Dendryphion</taxon>
    </lineage>
</organism>
<proteinExistence type="predicted"/>
<dbReference type="GO" id="GO:0008270">
    <property type="term" value="F:zinc ion binding"/>
    <property type="evidence" value="ECO:0007669"/>
    <property type="project" value="UniProtKB-KW"/>
</dbReference>
<keyword evidence="3" id="KW-0862">Zinc</keyword>
<sequence>MSSTPNIQARPPRTKKKTKKNKGPNNQSEVPIDVLTDSLQSMTIKPPKPKKKSRSNGKVETRESFMFPLLHQKVVERLPGIMPATKFHEEDRNKDCKNKFDTNVRGKFICPLAHGWGSGVVATRIRAFPGNEYNAVVFNQRCKRCNNLGNFKLDEESYLDRVTRRLQIWAGLPVEQPVISDKTTPPHESDFCEGCKRGVCIRGRDRRQTIYS</sequence>
<dbReference type="OrthoDB" id="8121437at2759"/>
<evidence type="ECO:0000259" key="5">
    <source>
        <dbReference type="SMART" id="SM01328"/>
    </source>
</evidence>
<protein>
    <submittedName>
        <fullName evidence="6">Zinc-binding domain-containing protein</fullName>
    </submittedName>
</protein>
<reference evidence="6" key="1">
    <citation type="journal article" date="2021" name="Nat. Commun.">
        <title>Genetic determinants of endophytism in the Arabidopsis root mycobiome.</title>
        <authorList>
            <person name="Mesny F."/>
            <person name="Miyauchi S."/>
            <person name="Thiergart T."/>
            <person name="Pickel B."/>
            <person name="Atanasova L."/>
            <person name="Karlsson M."/>
            <person name="Huettel B."/>
            <person name="Barry K.W."/>
            <person name="Haridas S."/>
            <person name="Chen C."/>
            <person name="Bauer D."/>
            <person name="Andreopoulos W."/>
            <person name="Pangilinan J."/>
            <person name="LaButti K."/>
            <person name="Riley R."/>
            <person name="Lipzen A."/>
            <person name="Clum A."/>
            <person name="Drula E."/>
            <person name="Henrissat B."/>
            <person name="Kohler A."/>
            <person name="Grigoriev I.V."/>
            <person name="Martin F.M."/>
            <person name="Hacquard S."/>
        </authorList>
    </citation>
    <scope>NUCLEOTIDE SEQUENCE</scope>
    <source>
        <strain evidence="6">MPI-CAGE-CH-0243</strain>
    </source>
</reference>
<dbReference type="AlphaFoldDB" id="A0A9P9EFH4"/>
<evidence type="ECO:0000256" key="1">
    <source>
        <dbReference type="ARBA" id="ARBA00022723"/>
    </source>
</evidence>